<evidence type="ECO:0000256" key="4">
    <source>
        <dbReference type="ARBA" id="ARBA00022679"/>
    </source>
</evidence>
<evidence type="ECO:0000259" key="10">
    <source>
        <dbReference type="SMART" id="SM00387"/>
    </source>
</evidence>
<evidence type="ECO:0000256" key="9">
    <source>
        <dbReference type="SAM" id="Phobius"/>
    </source>
</evidence>
<feature type="transmembrane region" description="Helical" evidence="9">
    <location>
        <begin position="75"/>
        <end position="91"/>
    </location>
</feature>
<keyword evidence="5" id="KW-0547">Nucleotide-binding</keyword>
<dbReference type="Gene3D" id="1.20.5.1930">
    <property type="match status" value="1"/>
</dbReference>
<dbReference type="SMART" id="SM00387">
    <property type="entry name" value="HATPase_c"/>
    <property type="match status" value="1"/>
</dbReference>
<dbReference type="InterPro" id="IPR050482">
    <property type="entry name" value="Sensor_HK_TwoCompSys"/>
</dbReference>
<accession>A0ABP8R8N8</accession>
<keyword evidence="3" id="KW-0597">Phosphoprotein</keyword>
<dbReference type="Pfam" id="PF02518">
    <property type="entry name" value="HATPase_c"/>
    <property type="match status" value="1"/>
</dbReference>
<dbReference type="PANTHER" id="PTHR24421:SF10">
    <property type="entry name" value="NITRATE_NITRITE SENSOR PROTEIN NARQ"/>
    <property type="match status" value="1"/>
</dbReference>
<dbReference type="InterPro" id="IPR003594">
    <property type="entry name" value="HATPase_dom"/>
</dbReference>
<dbReference type="InterPro" id="IPR036890">
    <property type="entry name" value="HATPase_C_sf"/>
</dbReference>
<keyword evidence="7" id="KW-0067">ATP-binding</keyword>
<proteinExistence type="predicted"/>
<dbReference type="EMBL" id="BAABHF010000069">
    <property type="protein sequence ID" value="GAA4521151.1"/>
    <property type="molecule type" value="Genomic_DNA"/>
</dbReference>
<keyword evidence="9" id="KW-0472">Membrane</keyword>
<dbReference type="Pfam" id="PF07730">
    <property type="entry name" value="HisKA_3"/>
    <property type="match status" value="1"/>
</dbReference>
<organism evidence="11 12">
    <name type="scientific">Actinoallomurus oryzae</name>
    <dbReference type="NCBI Taxonomy" id="502180"/>
    <lineage>
        <taxon>Bacteria</taxon>
        <taxon>Bacillati</taxon>
        <taxon>Actinomycetota</taxon>
        <taxon>Actinomycetes</taxon>
        <taxon>Streptosporangiales</taxon>
        <taxon>Thermomonosporaceae</taxon>
        <taxon>Actinoallomurus</taxon>
    </lineage>
</organism>
<keyword evidence="9" id="KW-1133">Transmembrane helix</keyword>
<feature type="transmembrane region" description="Helical" evidence="9">
    <location>
        <begin position="127"/>
        <end position="144"/>
    </location>
</feature>
<dbReference type="EC" id="2.7.13.3" evidence="2"/>
<keyword evidence="9" id="KW-0812">Transmembrane</keyword>
<protein>
    <recommendedName>
        <fullName evidence="2">histidine kinase</fullName>
        <ecNumber evidence="2">2.7.13.3</ecNumber>
    </recommendedName>
</protein>
<evidence type="ECO:0000256" key="6">
    <source>
        <dbReference type="ARBA" id="ARBA00022777"/>
    </source>
</evidence>
<evidence type="ECO:0000313" key="12">
    <source>
        <dbReference type="Proteomes" id="UP001500503"/>
    </source>
</evidence>
<evidence type="ECO:0000256" key="2">
    <source>
        <dbReference type="ARBA" id="ARBA00012438"/>
    </source>
</evidence>
<evidence type="ECO:0000256" key="8">
    <source>
        <dbReference type="ARBA" id="ARBA00023012"/>
    </source>
</evidence>
<feature type="transmembrane region" description="Helical" evidence="9">
    <location>
        <begin position="46"/>
        <end position="68"/>
    </location>
</feature>
<dbReference type="Gene3D" id="3.30.565.10">
    <property type="entry name" value="Histidine kinase-like ATPase, C-terminal domain"/>
    <property type="match status" value="1"/>
</dbReference>
<dbReference type="CDD" id="cd16917">
    <property type="entry name" value="HATPase_UhpB-NarQ-NarX-like"/>
    <property type="match status" value="1"/>
</dbReference>
<dbReference type="RefSeq" id="WP_345475622.1">
    <property type="nucleotide sequence ID" value="NZ_BAABHF010000069.1"/>
</dbReference>
<keyword evidence="4" id="KW-0808">Transferase</keyword>
<feature type="domain" description="Histidine kinase/HSP90-like ATPase" evidence="10">
    <location>
        <begin position="307"/>
        <end position="397"/>
    </location>
</feature>
<dbReference type="PANTHER" id="PTHR24421">
    <property type="entry name" value="NITRATE/NITRITE SENSOR PROTEIN NARX-RELATED"/>
    <property type="match status" value="1"/>
</dbReference>
<sequence>MSSAPRPPLLRRLSPRARTVLAWSGAGLFPLVLLAMVAVGPRDPGIPLPASAYLLPVLVMVLPAGLLWRRPLTGLALLILPPLAVAVAFHPGEGPYLWDIRDLQLVMLDLAAGVIAAYHPRRTAGPALGLALLLQLVCAVYYTPWRPPGAGRPTQLNTAAVLVLGLLLAWQVGRSIRQRRDHTEARRAQAAVQAVQAERLRIARELHDMVAHSIGVIAIQAGVGGRVIETQPVEARNALNAIEDTSRETLAGLRRMLGALRGAEPQAAPLGPSPSLADLDGLVARSLDAGVRVRVRRLGRERPLPADIELSAFRIVQEAVTNVIRHAGTDECRVCLDYRDDELAIEVTDDGPGAAVPGAGFGIAGMRERAGLLRGGFSAGPLPDGGFRVAAELPVPAVAG</sequence>
<evidence type="ECO:0000256" key="1">
    <source>
        <dbReference type="ARBA" id="ARBA00000085"/>
    </source>
</evidence>
<evidence type="ECO:0000256" key="5">
    <source>
        <dbReference type="ARBA" id="ARBA00022741"/>
    </source>
</evidence>
<gene>
    <name evidence="11" type="ORF">GCM10023191_099090</name>
</gene>
<comment type="catalytic activity">
    <reaction evidence="1">
        <text>ATP + protein L-histidine = ADP + protein N-phospho-L-histidine.</text>
        <dbReference type="EC" id="2.7.13.3"/>
    </reaction>
</comment>
<evidence type="ECO:0000313" key="11">
    <source>
        <dbReference type="EMBL" id="GAA4521151.1"/>
    </source>
</evidence>
<feature type="transmembrane region" description="Helical" evidence="9">
    <location>
        <begin position="20"/>
        <end position="40"/>
    </location>
</feature>
<feature type="transmembrane region" description="Helical" evidence="9">
    <location>
        <begin position="156"/>
        <end position="173"/>
    </location>
</feature>
<reference evidence="12" key="1">
    <citation type="journal article" date="2019" name="Int. J. Syst. Evol. Microbiol.">
        <title>The Global Catalogue of Microorganisms (GCM) 10K type strain sequencing project: providing services to taxonomists for standard genome sequencing and annotation.</title>
        <authorList>
            <consortium name="The Broad Institute Genomics Platform"/>
            <consortium name="The Broad Institute Genome Sequencing Center for Infectious Disease"/>
            <person name="Wu L."/>
            <person name="Ma J."/>
        </authorList>
    </citation>
    <scope>NUCLEOTIDE SEQUENCE [LARGE SCALE GENOMIC DNA]</scope>
    <source>
        <strain evidence="12">JCM 17933</strain>
    </source>
</reference>
<keyword evidence="12" id="KW-1185">Reference proteome</keyword>
<keyword evidence="8" id="KW-0902">Two-component regulatory system</keyword>
<dbReference type="SUPFAM" id="SSF55874">
    <property type="entry name" value="ATPase domain of HSP90 chaperone/DNA topoisomerase II/histidine kinase"/>
    <property type="match status" value="1"/>
</dbReference>
<dbReference type="Proteomes" id="UP001500503">
    <property type="component" value="Unassembled WGS sequence"/>
</dbReference>
<keyword evidence="6 11" id="KW-0418">Kinase</keyword>
<comment type="caution">
    <text evidence="11">The sequence shown here is derived from an EMBL/GenBank/DDBJ whole genome shotgun (WGS) entry which is preliminary data.</text>
</comment>
<dbReference type="GO" id="GO:0016301">
    <property type="term" value="F:kinase activity"/>
    <property type="evidence" value="ECO:0007669"/>
    <property type="project" value="UniProtKB-KW"/>
</dbReference>
<dbReference type="InterPro" id="IPR011712">
    <property type="entry name" value="Sig_transdc_His_kin_sub3_dim/P"/>
</dbReference>
<name>A0ABP8R8N8_9ACTN</name>
<evidence type="ECO:0000256" key="3">
    <source>
        <dbReference type="ARBA" id="ARBA00022553"/>
    </source>
</evidence>
<evidence type="ECO:0000256" key="7">
    <source>
        <dbReference type="ARBA" id="ARBA00022840"/>
    </source>
</evidence>